<gene>
    <name evidence="2" type="ORF">F0562_008907</name>
</gene>
<evidence type="ECO:0000256" key="1">
    <source>
        <dbReference type="SAM" id="MobiDB-lite"/>
    </source>
</evidence>
<dbReference type="EMBL" id="CM018046">
    <property type="protein sequence ID" value="KAA8526865.1"/>
    <property type="molecule type" value="Genomic_DNA"/>
</dbReference>
<feature type="region of interest" description="Disordered" evidence="1">
    <location>
        <begin position="166"/>
        <end position="200"/>
    </location>
</feature>
<accession>A0A5J5A6Y7</accession>
<name>A0A5J5A6Y7_9ASTE</name>
<evidence type="ECO:0000313" key="3">
    <source>
        <dbReference type="Proteomes" id="UP000325577"/>
    </source>
</evidence>
<feature type="region of interest" description="Disordered" evidence="1">
    <location>
        <begin position="1"/>
        <end position="63"/>
    </location>
</feature>
<sequence length="231" mass="25689">MSKNKATRRVHAPRARSIARRQSDTGIRQVDARVQTPDKGLRRPATRLRPPDMGVRRRQDADASTEADLNFEFSLDESRMQRRNIPDLWSHMDTMRRWGFKGHLNTNPVGPHRLGQYQGHSNNTQIGPHGLGQFKKGRVSIRGMGQTNKQGAVTKGLNEGSFNLAQRNGGFKGAQPELTEPSSGHTSEHGTHKMQPPVTSSECRVLTQNFASHGSPTVMFDASNWKGSSDD</sequence>
<protein>
    <submittedName>
        <fullName evidence="2">Uncharacterized protein</fullName>
    </submittedName>
</protein>
<dbReference type="Proteomes" id="UP000325577">
    <property type="component" value="Linkage Group LG3"/>
</dbReference>
<keyword evidence="3" id="KW-1185">Reference proteome</keyword>
<evidence type="ECO:0000313" key="2">
    <source>
        <dbReference type="EMBL" id="KAA8526865.1"/>
    </source>
</evidence>
<dbReference type="AlphaFoldDB" id="A0A5J5A6Y7"/>
<proteinExistence type="predicted"/>
<feature type="compositionally biased region" description="Basic residues" evidence="1">
    <location>
        <begin position="1"/>
        <end position="19"/>
    </location>
</feature>
<organism evidence="2 3">
    <name type="scientific">Nyssa sinensis</name>
    <dbReference type="NCBI Taxonomy" id="561372"/>
    <lineage>
        <taxon>Eukaryota</taxon>
        <taxon>Viridiplantae</taxon>
        <taxon>Streptophyta</taxon>
        <taxon>Embryophyta</taxon>
        <taxon>Tracheophyta</taxon>
        <taxon>Spermatophyta</taxon>
        <taxon>Magnoliopsida</taxon>
        <taxon>eudicotyledons</taxon>
        <taxon>Gunneridae</taxon>
        <taxon>Pentapetalae</taxon>
        <taxon>asterids</taxon>
        <taxon>Cornales</taxon>
        <taxon>Nyssaceae</taxon>
        <taxon>Nyssa</taxon>
    </lineage>
</organism>
<reference evidence="2 3" key="1">
    <citation type="submission" date="2019-09" db="EMBL/GenBank/DDBJ databases">
        <title>A chromosome-level genome assembly of the Chinese tupelo Nyssa sinensis.</title>
        <authorList>
            <person name="Yang X."/>
            <person name="Kang M."/>
            <person name="Yang Y."/>
            <person name="Xiong H."/>
            <person name="Wang M."/>
            <person name="Zhang Z."/>
            <person name="Wang Z."/>
            <person name="Wu H."/>
            <person name="Ma T."/>
            <person name="Liu J."/>
            <person name="Xi Z."/>
        </authorList>
    </citation>
    <scope>NUCLEOTIDE SEQUENCE [LARGE SCALE GENOMIC DNA]</scope>
    <source>
        <strain evidence="2">J267</strain>
        <tissue evidence="2">Leaf</tissue>
    </source>
</reference>